<keyword evidence="6" id="KW-0256">Endoplasmic reticulum</keyword>
<keyword evidence="8" id="KW-0521">NADP</keyword>
<comment type="function">
    <text evidence="13">Broad spectrum monooxygenase that catalyzes the oxygenation of a wide variety of nitrogen- and sulfur-containing compounds including xenobiotics. Catalyzes the S-oxygenation of hypotaurine to produce taurine, an organic osmolyte involved in cell volume regulation as well as a variety of cytoprotective and developmental processes. In vitro, catalyzes the N-oxygenation of trimethylamine (TMA) to produce trimethylamine N-oxide (TMAO) and could therefore participate to the detoxification of this compound that is generated by the action of gut microbiota from dietary precursors such as choline, choline containing compounds, betaine or L-carnitine.</text>
</comment>
<proteinExistence type="inferred from homology"/>
<accession>A0AAD7RQ88</accession>
<dbReference type="GO" id="GO:0050661">
    <property type="term" value="F:NADP binding"/>
    <property type="evidence" value="ECO:0007669"/>
    <property type="project" value="InterPro"/>
</dbReference>
<evidence type="ECO:0000256" key="2">
    <source>
        <dbReference type="ARBA" id="ARBA00004389"/>
    </source>
</evidence>
<comment type="caution">
    <text evidence="20">The sequence shown here is derived from an EMBL/GenBank/DDBJ whole genome shotgun (WGS) entry which is preliminary data.</text>
</comment>
<sequence length="614" mass="68679">MLVKALGREASERHNPPDDVLAPPLIKGVHRDTMAHRVAVIGSGCSGLACIKCCLDEGLQPVCFESSDDIGGLWRYKEKPEPGRANIYPSLIMNSSKEMLSYSDFPPPADFPNNMHHSQVLQYYHLYVEHFGLLQHIRFQTSVCSVKQMPDFSHSGQWEVVTENKGGDKERHIFDAVMVCTGHFTQPHLPLKDFPGIDTFTGQYFHSWEYNCAQGLQGKRVVVVGIGNSGGDIAVDGSSVAEQVYLSTRRGAWVVSRVGDNGLPCDLINGARLAVLLQRYLPSWADYIMAQKLNQRFNHRLYGLLPSHGFSKQIPVVNDYLFGRIISGRVVVKPNVKEFRGSSVVFEDGSVVEEVDVAVFATGYNYDFPFLPSSLKAKAGFRLSLYKEIFPPSLEQSTLAVIGFISGLGSIIPLAEMQARWATRVFAGLQKLPPEKCMLLDIERDTREMHQRFACSERNPLHVDYITYLDDLAQQVGVRPNFLGLLLRDPRLGLSVLLGPCTPYQYRLCGPGQWAGARQAILTQWERVARPFKTRTVPEHRSSTLPLFLTVSSAALLFAAIYSQSKITAILQDPEGLLNRLLNSRVVDLPLSMKTGLWFDIIFDTVHYFLNTGR</sequence>
<dbReference type="GO" id="GO:0034899">
    <property type="term" value="F:trimethylamine monooxygenase activity"/>
    <property type="evidence" value="ECO:0007669"/>
    <property type="project" value="UniProtKB-EC"/>
</dbReference>
<dbReference type="PRINTS" id="PR01121">
    <property type="entry name" value="FMOXYGENASE1"/>
</dbReference>
<evidence type="ECO:0000256" key="19">
    <source>
        <dbReference type="SAM" id="MobiDB-lite"/>
    </source>
</evidence>
<comment type="cofactor">
    <cofactor evidence="1 18">
        <name>FAD</name>
        <dbReference type="ChEBI" id="CHEBI:57692"/>
    </cofactor>
</comment>
<protein>
    <recommendedName>
        <fullName evidence="18">Flavin-containing monooxygenase</fullName>
        <ecNumber evidence="18">1.-.-.-</ecNumber>
    </recommendedName>
</protein>
<evidence type="ECO:0000256" key="16">
    <source>
        <dbReference type="ARBA" id="ARBA00048088"/>
    </source>
</evidence>
<evidence type="ECO:0000313" key="20">
    <source>
        <dbReference type="EMBL" id="KAJ8388456.1"/>
    </source>
</evidence>
<dbReference type="Pfam" id="PF00743">
    <property type="entry name" value="FMO-like"/>
    <property type="match status" value="1"/>
</dbReference>
<dbReference type="EMBL" id="JAINUG010000194">
    <property type="protein sequence ID" value="KAJ8388456.1"/>
    <property type="molecule type" value="Genomic_DNA"/>
</dbReference>
<dbReference type="Proteomes" id="UP001221898">
    <property type="component" value="Unassembled WGS sequence"/>
</dbReference>
<evidence type="ECO:0000256" key="14">
    <source>
        <dbReference type="ARBA" id="ARBA00047338"/>
    </source>
</evidence>
<dbReference type="PRINTS" id="PR00370">
    <property type="entry name" value="FMOXYGENASE"/>
</dbReference>
<keyword evidence="5" id="KW-0812">Transmembrane</keyword>
<dbReference type="GO" id="GO:0050660">
    <property type="term" value="F:flavin adenine dinucleotide binding"/>
    <property type="evidence" value="ECO:0007669"/>
    <property type="project" value="InterPro"/>
</dbReference>
<evidence type="ECO:0000256" key="1">
    <source>
        <dbReference type="ARBA" id="ARBA00001974"/>
    </source>
</evidence>
<dbReference type="AlphaFoldDB" id="A0AAD7RQ88"/>
<dbReference type="InterPro" id="IPR036188">
    <property type="entry name" value="FAD/NAD-bd_sf"/>
</dbReference>
<organism evidence="20 21">
    <name type="scientific">Aldrovandia affinis</name>
    <dbReference type="NCBI Taxonomy" id="143900"/>
    <lineage>
        <taxon>Eukaryota</taxon>
        <taxon>Metazoa</taxon>
        <taxon>Chordata</taxon>
        <taxon>Craniata</taxon>
        <taxon>Vertebrata</taxon>
        <taxon>Euteleostomi</taxon>
        <taxon>Actinopterygii</taxon>
        <taxon>Neopterygii</taxon>
        <taxon>Teleostei</taxon>
        <taxon>Notacanthiformes</taxon>
        <taxon>Halosauridae</taxon>
        <taxon>Aldrovandia</taxon>
    </lineage>
</organism>
<evidence type="ECO:0000256" key="3">
    <source>
        <dbReference type="ARBA" id="ARBA00009183"/>
    </source>
</evidence>
<evidence type="ECO:0000256" key="7">
    <source>
        <dbReference type="ARBA" id="ARBA00022827"/>
    </source>
</evidence>
<evidence type="ECO:0000256" key="8">
    <source>
        <dbReference type="ARBA" id="ARBA00022857"/>
    </source>
</evidence>
<reference evidence="20" key="1">
    <citation type="journal article" date="2023" name="Science">
        <title>Genome structures resolve the early diversification of teleost fishes.</title>
        <authorList>
            <person name="Parey E."/>
            <person name="Louis A."/>
            <person name="Montfort J."/>
            <person name="Bouchez O."/>
            <person name="Roques C."/>
            <person name="Iampietro C."/>
            <person name="Lluch J."/>
            <person name="Castinel A."/>
            <person name="Donnadieu C."/>
            <person name="Desvignes T."/>
            <person name="Floi Bucao C."/>
            <person name="Jouanno E."/>
            <person name="Wen M."/>
            <person name="Mejri S."/>
            <person name="Dirks R."/>
            <person name="Jansen H."/>
            <person name="Henkel C."/>
            <person name="Chen W.J."/>
            <person name="Zahm M."/>
            <person name="Cabau C."/>
            <person name="Klopp C."/>
            <person name="Thompson A.W."/>
            <person name="Robinson-Rechavi M."/>
            <person name="Braasch I."/>
            <person name="Lecointre G."/>
            <person name="Bobe J."/>
            <person name="Postlethwait J.H."/>
            <person name="Berthelot C."/>
            <person name="Roest Crollius H."/>
            <person name="Guiguen Y."/>
        </authorList>
    </citation>
    <scope>NUCLEOTIDE SEQUENCE</scope>
    <source>
        <strain evidence="20">NC1722</strain>
    </source>
</reference>
<feature type="compositionally biased region" description="Basic and acidic residues" evidence="19">
    <location>
        <begin position="1"/>
        <end position="17"/>
    </location>
</feature>
<keyword evidence="11 18" id="KW-0503">Monooxygenase</keyword>
<evidence type="ECO:0000256" key="10">
    <source>
        <dbReference type="ARBA" id="ARBA00023002"/>
    </source>
</evidence>
<evidence type="ECO:0000256" key="12">
    <source>
        <dbReference type="ARBA" id="ARBA00023136"/>
    </source>
</evidence>
<dbReference type="Gene3D" id="3.50.50.60">
    <property type="entry name" value="FAD/NAD(P)-binding domain"/>
    <property type="match status" value="1"/>
</dbReference>
<dbReference type="PIRSF" id="PIRSF000332">
    <property type="entry name" value="FMO"/>
    <property type="match status" value="1"/>
</dbReference>
<dbReference type="PANTHER" id="PTHR23023">
    <property type="entry name" value="DIMETHYLANILINE MONOOXYGENASE"/>
    <property type="match status" value="1"/>
</dbReference>
<evidence type="ECO:0000313" key="21">
    <source>
        <dbReference type="Proteomes" id="UP001221898"/>
    </source>
</evidence>
<keyword evidence="7 18" id="KW-0274">FAD</keyword>
<gene>
    <name evidence="20" type="ORF">AAFF_G00133320</name>
</gene>
<evidence type="ECO:0000256" key="13">
    <source>
        <dbReference type="ARBA" id="ARBA00045957"/>
    </source>
</evidence>
<dbReference type="SUPFAM" id="SSF51905">
    <property type="entry name" value="FAD/NAD(P)-binding domain"/>
    <property type="match status" value="3"/>
</dbReference>
<comment type="catalytic activity">
    <reaction evidence="15">
        <text>hypotaurine + NADPH + O2 + H(+) = taurine + NADP(+) + H2O</text>
        <dbReference type="Rhea" id="RHEA:69819"/>
        <dbReference type="ChEBI" id="CHEBI:15377"/>
        <dbReference type="ChEBI" id="CHEBI:15378"/>
        <dbReference type="ChEBI" id="CHEBI:15379"/>
        <dbReference type="ChEBI" id="CHEBI:57783"/>
        <dbReference type="ChEBI" id="CHEBI:57853"/>
        <dbReference type="ChEBI" id="CHEBI:58349"/>
        <dbReference type="ChEBI" id="CHEBI:507393"/>
        <dbReference type="EC" id="1.14.13.8"/>
    </reaction>
    <physiologicalReaction direction="left-to-right" evidence="15">
        <dbReference type="Rhea" id="RHEA:69820"/>
    </physiologicalReaction>
</comment>
<evidence type="ECO:0000256" key="17">
    <source>
        <dbReference type="ARBA" id="ARBA00049443"/>
    </source>
</evidence>
<evidence type="ECO:0000256" key="9">
    <source>
        <dbReference type="ARBA" id="ARBA00022989"/>
    </source>
</evidence>
<keyword evidence="9" id="KW-1133">Transmembrane helix</keyword>
<comment type="similarity">
    <text evidence="3 18">Belongs to the FMO family.</text>
</comment>
<evidence type="ECO:0000256" key="5">
    <source>
        <dbReference type="ARBA" id="ARBA00022692"/>
    </source>
</evidence>
<evidence type="ECO:0000256" key="18">
    <source>
        <dbReference type="RuleBase" id="RU361177"/>
    </source>
</evidence>
<keyword evidence="4 18" id="KW-0285">Flavoprotein</keyword>
<evidence type="ECO:0000256" key="11">
    <source>
        <dbReference type="ARBA" id="ARBA00023033"/>
    </source>
</evidence>
<dbReference type="InterPro" id="IPR000960">
    <property type="entry name" value="Flavin_mOase"/>
</dbReference>
<comment type="catalytic activity">
    <reaction evidence="14">
        <text>hypotaurine + NADH + O2 + H(+) = taurine + NAD(+) + H2O</text>
        <dbReference type="Rhea" id="RHEA:74111"/>
        <dbReference type="ChEBI" id="CHEBI:15377"/>
        <dbReference type="ChEBI" id="CHEBI:15378"/>
        <dbReference type="ChEBI" id="CHEBI:15379"/>
        <dbReference type="ChEBI" id="CHEBI:57540"/>
        <dbReference type="ChEBI" id="CHEBI:57853"/>
        <dbReference type="ChEBI" id="CHEBI:57945"/>
        <dbReference type="ChEBI" id="CHEBI:507393"/>
        <dbReference type="EC" id="1.14.13.8"/>
    </reaction>
    <physiologicalReaction direction="left-to-right" evidence="14">
        <dbReference type="Rhea" id="RHEA:74112"/>
    </physiologicalReaction>
</comment>
<dbReference type="FunFam" id="3.50.50.60:FF:000159">
    <property type="entry name" value="Dimethylaniline monooxygenase [N-oxide-forming]"/>
    <property type="match status" value="1"/>
</dbReference>
<comment type="catalytic activity">
    <reaction evidence="16">
        <text>trimethylamine + NADPH + O2 = trimethylamine N-oxide + NADP(+) + H2O</text>
        <dbReference type="Rhea" id="RHEA:31979"/>
        <dbReference type="ChEBI" id="CHEBI:15377"/>
        <dbReference type="ChEBI" id="CHEBI:15379"/>
        <dbReference type="ChEBI" id="CHEBI:15724"/>
        <dbReference type="ChEBI" id="CHEBI:57783"/>
        <dbReference type="ChEBI" id="CHEBI:58349"/>
        <dbReference type="ChEBI" id="CHEBI:58389"/>
        <dbReference type="EC" id="1.14.13.148"/>
    </reaction>
    <physiologicalReaction direction="left-to-right" evidence="16">
        <dbReference type="Rhea" id="RHEA:31980"/>
    </physiologicalReaction>
</comment>
<comment type="subcellular location">
    <subcellularLocation>
        <location evidence="2">Endoplasmic reticulum membrane</location>
        <topology evidence="2">Single-pass membrane protein</topology>
    </subcellularLocation>
</comment>
<dbReference type="GO" id="GO:0005789">
    <property type="term" value="C:endoplasmic reticulum membrane"/>
    <property type="evidence" value="ECO:0007669"/>
    <property type="project" value="UniProtKB-SubCell"/>
</dbReference>
<keyword evidence="21" id="KW-1185">Reference proteome</keyword>
<name>A0AAD7RQ88_9TELE</name>
<evidence type="ECO:0000256" key="4">
    <source>
        <dbReference type="ARBA" id="ARBA00022630"/>
    </source>
</evidence>
<feature type="region of interest" description="Disordered" evidence="19">
    <location>
        <begin position="1"/>
        <end position="21"/>
    </location>
</feature>
<dbReference type="InterPro" id="IPR002253">
    <property type="entry name" value="Flavin_mOase_1"/>
</dbReference>
<dbReference type="InterPro" id="IPR020946">
    <property type="entry name" value="Flavin_mOase-like"/>
</dbReference>
<evidence type="ECO:0000256" key="15">
    <source>
        <dbReference type="ARBA" id="ARBA00048041"/>
    </source>
</evidence>
<dbReference type="InterPro" id="IPR050346">
    <property type="entry name" value="FMO-like"/>
</dbReference>
<dbReference type="EC" id="1.-.-.-" evidence="18"/>
<keyword evidence="10 18" id="KW-0560">Oxidoreductase</keyword>
<keyword evidence="12" id="KW-0472">Membrane</keyword>
<comment type="catalytic activity">
    <reaction evidence="17">
        <text>N,N-dimethylaniline + NADPH + O2 + H(+) = N,N-dimethylaniline N-oxide + NADP(+) + H2O</text>
        <dbReference type="Rhea" id="RHEA:24468"/>
        <dbReference type="ChEBI" id="CHEBI:15377"/>
        <dbReference type="ChEBI" id="CHEBI:15378"/>
        <dbReference type="ChEBI" id="CHEBI:15379"/>
        <dbReference type="ChEBI" id="CHEBI:16269"/>
        <dbReference type="ChEBI" id="CHEBI:17735"/>
        <dbReference type="ChEBI" id="CHEBI:57783"/>
        <dbReference type="ChEBI" id="CHEBI:58349"/>
        <dbReference type="EC" id="1.14.13.8"/>
    </reaction>
    <physiologicalReaction direction="left-to-right" evidence="17">
        <dbReference type="Rhea" id="RHEA:24469"/>
    </physiologicalReaction>
</comment>
<dbReference type="GO" id="GO:0004499">
    <property type="term" value="F:N,N-dimethylaniline monooxygenase activity"/>
    <property type="evidence" value="ECO:0007669"/>
    <property type="project" value="InterPro"/>
</dbReference>
<evidence type="ECO:0000256" key="6">
    <source>
        <dbReference type="ARBA" id="ARBA00022824"/>
    </source>
</evidence>